<dbReference type="Pfam" id="PF01593">
    <property type="entry name" value="Amino_oxidase"/>
    <property type="match status" value="1"/>
</dbReference>
<reference evidence="2" key="1">
    <citation type="submission" date="2018-05" db="EMBL/GenBank/DDBJ databases">
        <authorList>
            <person name="Lanie J.A."/>
            <person name="Ng W.-L."/>
            <person name="Kazmierczak K.M."/>
            <person name="Andrzejewski T.M."/>
            <person name="Davidsen T.M."/>
            <person name="Wayne K.J."/>
            <person name="Tettelin H."/>
            <person name="Glass J.I."/>
            <person name="Rusch D."/>
            <person name="Podicherti R."/>
            <person name="Tsui H.-C.T."/>
            <person name="Winkler M.E."/>
        </authorList>
    </citation>
    <scope>NUCLEOTIDE SEQUENCE</scope>
</reference>
<feature type="domain" description="Amine oxidase" evidence="1">
    <location>
        <begin position="13"/>
        <end position="305"/>
    </location>
</feature>
<dbReference type="AlphaFoldDB" id="A0A381RBS7"/>
<dbReference type="Gene3D" id="1.10.3110.10">
    <property type="entry name" value="protoporphyrinogen ix oxidase, domain 3"/>
    <property type="match status" value="1"/>
</dbReference>
<name>A0A381RBS7_9ZZZZ</name>
<gene>
    <name evidence="2" type="ORF">METZ01_LOCUS39657</name>
</gene>
<dbReference type="InterPro" id="IPR036188">
    <property type="entry name" value="FAD/NAD-bd_sf"/>
</dbReference>
<dbReference type="PANTHER" id="PTHR42923">
    <property type="entry name" value="PROTOPORPHYRINOGEN OXIDASE"/>
    <property type="match status" value="1"/>
</dbReference>
<dbReference type="GO" id="GO:0016491">
    <property type="term" value="F:oxidoreductase activity"/>
    <property type="evidence" value="ECO:0007669"/>
    <property type="project" value="InterPro"/>
</dbReference>
<dbReference type="InterPro" id="IPR050464">
    <property type="entry name" value="Zeta_carotene_desat/Oxidored"/>
</dbReference>
<dbReference type="InterPro" id="IPR002937">
    <property type="entry name" value="Amino_oxidase"/>
</dbReference>
<dbReference type="Gene3D" id="3.50.50.60">
    <property type="entry name" value="FAD/NAD(P)-binding domain"/>
    <property type="match status" value="2"/>
</dbReference>
<dbReference type="Gene3D" id="3.90.660.20">
    <property type="entry name" value="Protoporphyrinogen oxidase, mitochondrial, domain 2"/>
    <property type="match status" value="1"/>
</dbReference>
<evidence type="ECO:0000313" key="2">
    <source>
        <dbReference type="EMBL" id="SUZ86803.1"/>
    </source>
</evidence>
<accession>A0A381RBS7</accession>
<organism evidence="2">
    <name type="scientific">marine metagenome</name>
    <dbReference type="NCBI Taxonomy" id="408172"/>
    <lineage>
        <taxon>unclassified sequences</taxon>
        <taxon>metagenomes</taxon>
        <taxon>ecological metagenomes</taxon>
    </lineage>
</organism>
<dbReference type="SUPFAM" id="SSF51905">
    <property type="entry name" value="FAD/NAD(P)-binding domain"/>
    <property type="match status" value="1"/>
</dbReference>
<dbReference type="EMBL" id="UINC01001700">
    <property type="protein sequence ID" value="SUZ86803.1"/>
    <property type="molecule type" value="Genomic_DNA"/>
</dbReference>
<sequence length="305" mass="33603">MRTRTVIVVGGGIAGLASAVRLIQHGLKPIVLEKRPFLGGRAYSFKDQETGIEIDNGQHVFVGACKQFQKYITDIGVDDQVTLDERLAFPVIKREQISWIRARKLPSILSNLSMLLGYRHIGISGKIRILWGLLSIKRTSLDIQHDQVTFYDWLKVHHQNKETIENFWNLIILPSLNDNINSVSAYTGISLFKVALLGPTQNAAMGFPLTGLSSLVGESARNFIEGEGGVIRPGFSVGSLHMESGQVIGVRTQDGELVEGDAIISALPAAEMTSLLNDSMDVQHDFFKPAESVQTAPIVAIHIWY</sequence>
<protein>
    <recommendedName>
        <fullName evidence="1">Amine oxidase domain-containing protein</fullName>
    </recommendedName>
</protein>
<proteinExistence type="predicted"/>
<feature type="non-terminal residue" evidence="2">
    <location>
        <position position="305"/>
    </location>
</feature>
<evidence type="ECO:0000259" key="1">
    <source>
        <dbReference type="Pfam" id="PF01593"/>
    </source>
</evidence>
<dbReference type="PANTHER" id="PTHR42923:SF47">
    <property type="entry name" value="BLR3003 PROTEIN"/>
    <property type="match status" value="1"/>
</dbReference>